<feature type="compositionally biased region" description="Polar residues" evidence="4">
    <location>
        <begin position="759"/>
        <end position="774"/>
    </location>
</feature>
<keyword evidence="2" id="KW-0813">Transport</keyword>
<dbReference type="GO" id="GO:0006623">
    <property type="term" value="P:protein targeting to vacuole"/>
    <property type="evidence" value="ECO:0007669"/>
    <property type="project" value="TreeGrafter"/>
</dbReference>
<evidence type="ECO:0000259" key="5">
    <source>
        <dbReference type="PROSITE" id="PS50030"/>
    </source>
</evidence>
<dbReference type="FunCoup" id="A0A7M7QK94">
    <property type="interactions" value="964"/>
</dbReference>
<dbReference type="SMR" id="A0A7M7QK94"/>
<name>A0A7M7QK94_NASVI</name>
<dbReference type="CTD" id="55187"/>
<evidence type="ECO:0000256" key="2">
    <source>
        <dbReference type="ARBA" id="ARBA00022448"/>
    </source>
</evidence>
<dbReference type="Pfam" id="PF25033">
    <property type="entry name" value="VPS13_M"/>
    <property type="match status" value="1"/>
</dbReference>
<organism evidence="6 7">
    <name type="scientific">Nasonia vitripennis</name>
    <name type="common">Parasitic wasp</name>
    <dbReference type="NCBI Taxonomy" id="7425"/>
    <lineage>
        <taxon>Eukaryota</taxon>
        <taxon>Metazoa</taxon>
        <taxon>Ecdysozoa</taxon>
        <taxon>Arthropoda</taxon>
        <taxon>Hexapoda</taxon>
        <taxon>Insecta</taxon>
        <taxon>Pterygota</taxon>
        <taxon>Neoptera</taxon>
        <taxon>Endopterygota</taxon>
        <taxon>Hymenoptera</taxon>
        <taxon>Apocrita</taxon>
        <taxon>Proctotrupomorpha</taxon>
        <taxon>Chalcidoidea</taxon>
        <taxon>Pteromalidae</taxon>
        <taxon>Pteromalinae</taxon>
        <taxon>Nasonia</taxon>
    </lineage>
</organism>
<dbReference type="Pfam" id="PF12624">
    <property type="entry name" value="VPS13_N"/>
    <property type="match status" value="1"/>
</dbReference>
<accession>A0A7M7QK94</accession>
<dbReference type="InterPro" id="IPR056748">
    <property type="entry name" value="VPS13-like_C"/>
</dbReference>
<dbReference type="InterPro" id="IPR026847">
    <property type="entry name" value="VPS13"/>
</dbReference>
<feature type="region of interest" description="Disordered" evidence="4">
    <location>
        <begin position="989"/>
        <end position="1019"/>
    </location>
</feature>
<keyword evidence="7" id="KW-1185">Reference proteome</keyword>
<dbReference type="InterPro" id="IPR026854">
    <property type="entry name" value="VPS13_N"/>
</dbReference>
<comment type="similarity">
    <text evidence="1">Belongs to the VPS13 family.</text>
</comment>
<dbReference type="InterPro" id="IPR009543">
    <property type="entry name" value="VPS13_VAB"/>
</dbReference>
<evidence type="ECO:0000256" key="4">
    <source>
        <dbReference type="SAM" id="MobiDB-lite"/>
    </source>
</evidence>
<dbReference type="CDD" id="cd23453">
    <property type="entry name" value="beta-trefoil_Ricin_VPS13D"/>
    <property type="match status" value="1"/>
</dbReference>
<dbReference type="InterPro" id="IPR056747">
    <property type="entry name" value="VPS13-like_M"/>
</dbReference>
<dbReference type="GeneID" id="100123056"/>
<evidence type="ECO:0000313" key="7">
    <source>
        <dbReference type="Proteomes" id="UP000002358"/>
    </source>
</evidence>
<feature type="compositionally biased region" description="Acidic residues" evidence="4">
    <location>
        <begin position="744"/>
        <end position="755"/>
    </location>
</feature>
<dbReference type="GO" id="GO:0007005">
    <property type="term" value="P:mitochondrion organization"/>
    <property type="evidence" value="ECO:0007669"/>
    <property type="project" value="TreeGrafter"/>
</dbReference>
<proteinExistence type="inferred from homology"/>
<protein>
    <recommendedName>
        <fullName evidence="5">UBA domain-containing protein</fullName>
    </recommendedName>
</protein>
<dbReference type="CDD" id="cd14306">
    <property type="entry name" value="UBA_VP13D"/>
    <property type="match status" value="1"/>
</dbReference>
<dbReference type="Pfam" id="PF25037">
    <property type="entry name" value="VPS13_C"/>
    <property type="match status" value="1"/>
</dbReference>
<evidence type="ECO:0000256" key="3">
    <source>
        <dbReference type="ARBA" id="ARBA00023055"/>
    </source>
</evidence>
<evidence type="ECO:0000313" key="6">
    <source>
        <dbReference type="EnsemblMetazoa" id="XP_031787654"/>
    </source>
</evidence>
<sequence>MLEGLVAWVLNNYLGKYVENLNTDQLSIALLSGAVELENLPLKREALRHIGLPVEIKAGFIGKVRLQVPVTQIRTASWVIAIEQLYLVTGPINLDEYDSEAEEHAIVDYKLSRLESLEARWRAESEQGPGYYATSYSTWVNYGTSLVTNIIENLQLNIKDVHLRYEDAVTLDDGTGIALGVTIGGLTAQSCDASWIPGSTSWNLSDASFKLMELDGLSVYWNETKKEDMFHDLDLGDLAVAMNESKKQSRCYILSPVSAKAHVKRDRSERPLRSANKPRMVVDLSLDQVPLSLTNIQYEQIVQCIKGLDEIDRQRRQRRCRPNASIHETPKEWWRYAARCYIGRKTLAPKKTWEDILQLGRNNVAYVEACAKLLSNPTASLPPDIKKLKDQMEIDLSFDELRVLREMAMMKVRPPKPAQAVSNASTPPQAQGMLVQWFPQWWGWHSTKTANSNNNENSPTSQNSSTFDGELLDVLADTIDDDTLLRRDTVFGLFNFALSKGAISLCTVTKAQADKAAETKTVMELQFERVHLSYESRPRSGSHKFSISLGALYLHDHFTDNSTFPILIQPQTIGSTGSSSRLRSSSDKLSTQPPQSLFELVYEKRPLHLSVDHSLHVNSRSLDVVYNPLAIRWLVDFICEPHRSDGSNNQRLQAMKRRTRRQLMKNWEQILEGDSTYRSSWDLQLNISAPQILLVEKFTDTNAAVVVVDFGRLHLTNNIEMSAVAVTARNLMSPTSDIEKTEQEKEDEDNEEDERFETPCSTPPGSQENGSVQDLQQGLSETALHKKLYDHYTVDLSDLQVLVGKVKDNWKHARTRGMSSLHVLERFNISLQIERRVVTTTDPHFPSVTVSGNLPRLVVHVNEQKVESIRSMYHLLWSLSSNSPISAKVNGVYPHEEPESPKKEESIDRTLNHAMMIQFIIDQMTFELQSRGRSVAELQVSGVRAALSKRPADLSASLSVHGLLLVDALQEFGPDFELLVASHKHVGMDSVSGSLRDSEPTSPTSPVSPGSPDPTLPRRLTSPVALTHALSTLAHHDSKSPFAPRNTSSVALENLDSEALIVVEVMFVDEPMESLRVANIQFNNLDIIANQETIVELMGFARRLFPPKKSKSRRMERYESLTSLTSEGKATRTEITFDFHRLNVLLLRAVMQDSHLVGQKIATATMSDARIQATLAADNSISGSLGGLQILDQTLIGKTHQRIISVGRDPLAEPSSGSHHQQHPTPLEQFASISGEPPTGDQSEAFRFLVTRSCRQNLEADASETLVEISVRIGSVWYTHAPHLISELRSCADEFKQYLSNLARQIGAAATDMAIGLVNAEDWTIPQRKRLPSFSMDGIESSTNLMLKLDLVLDSPVLVIPRSSQSAQVFVAHLGTMSLQHEPPVSGSTKQKINLEVRDMNLHSLDVSAKINQIGQGNLPLRAEDMYSCKETGKPILHDTLMRVTLERDIGSRCQSPGFPLEIETARGTVEVRGIVVTPLKVSLSRAQYEQLLDTVHRLFSVPTAMAEPVVPKQQSTSKTPTYSTSISATDKTSYSEKFDLPIKVLFELPALSIELKQEGRLEQPLVELSMRDLCAKYEKLQRNESTTQVALRSLLMEDLLCPVGSRHRYMMQSTAPSRARLLAGVSRSCPDLIYNHLLRGSSAVHGSLPDRLETDTLYGAVPPHWRHKPSSLVETPNTPPPSPGAVTAEENLVLISITMREPDRDSPVRVQRKTVSVDFNCLDLIVSVESWMVVLDFLGIGSPSPELVPSANAPPSQTVDEVDYNKGPSELPVHSEAEIEINSLTLVLTQPEREIARANVSNANMHIVKVDGTTNVSGSLGSMSLLDLTPHGRFYRERFLTSGRKALNFQYSSYANSEKRPYDAQLKLQMSAVHYVHTQRFVAELQAFFAHFAQLRTVMANLRAGGSAVINVNKRSTRLSLELHAGAPVILLPVSSRSEEMILLDLGELSAHNSFVFSSVKTECMLDIMNLELVNMDVYAAKRVSASGNNVANGDCLSIGGFIVKKTGPSLLTEKCHLKLRVERNLDTYLSREIPDLSVHGTLSTMDCALDPSQYMLIRGLLSYNIGENLDDLRAFMQETVEYSMPKTDFDGKAWTSSYISLELVNVTLKLHPHHGIAALACVNFIKSRLILDSLSDGSQDIDLVSREILVTDTRFQDEPVNRRSNVFTSILQPLRESSASEDRVQAEVHHRKRKNCAATTILLHSMRLTAILDWWEAVRDFLVLNSPEPDPVHVGLVPVVASQENENSSSGGNNAVLPFELKLNITDSELVLVEDTSLWDTNAVILKSTAVVAYRSNPQNGEKPMSCNLSHCELFSCILGLEEETALSIIDPVGASLELTKERCLEVHLQPLSVRLSYHDVNMFSRMLSSLPKQTLLARQKLSVAGRPPANAKSHVVKLSALGFAEVDCETALNKCNGHLDDAALWLTQNAVPNTDRSTSNDEFPLKVVVLETACLKICIIDDCRDADVPLLEMTLFDLSLKQEYCGPGDVSGTFGVDYYNRVLSGWEPFVEQWRASMQWEQTLSSSLSSKRLRIRIDSQDSVNVNVSSTLVELITTVKENWTQDYYLLTDSSKGNNKNYRRRSPFVPFALKNETGSKIWFKTLIATAEDDKIVDREFLRKNALKRDETWLEVGVGDTIPFTFENRGKLRHHSTHIARRHQVAVVVEGWKVVDPVTVDRVGIYFRHAHVDTKVSEVISTKARIVFNVELEGSARKLVTVRSALQVVNKLSYNVDLKLEKSLSYYGYSPTYSSTLGSRTLQVPAQSRISIPLTHTDVQMYLKPVHPVGPYQHCMEPIDWTSVKKLSEVVEIQTTCRTANQQNLFRMCVAIRRDNYPPDTSQTLPGHTISILAPMTLTNLLPHEMFYSAGVENGRILPGESADLHSTNVNDQLEITVQLDGYPGAGTLILPQNSGSFTGRMRLSDSSGRILFVHATVIVEKGSAVRINITAPYWIINKTGLPLVFKQEGANNEFAGQFEEHEKARMVAPLLFSFNDEEMSGTLAVRVGTGVHPNGVPQWCQNFHLQPGVQVHRLRVTLRDGRPDIVYLIGIATRAARGRYRATTVVTLSPRYQLHNKSSCTLELAQKCFTTTVTHPDAQATYITAMPDCHMPFHWPRLDKDQLLCVRIVNVPNCTWSGGIMLHGNHSLTINVRDTAGQMYFLRVDVVLQESTYFIVFTDADTMPPPIRVDNFSEVPLTINQTTVPDSLQWTVRPHCSVPYALDEPTLPAGLVVTAPGGVTASYDLNILGECRGLTYENFIYIAFTGTFKTDGDHGNGENSLDPLDVETQRLVLEAGPGGWVALRRKQYGARSQLWRMTGEGQLQHEGSSPPRDKHSRTPDTVLVLDIAGTAPQPFTYCPLALRRPDPRRRSTQTWRFTDDGRLCCAHANMCVQSKDGFMGLQEGGRVARWQMWSEAVLGPQTHCNPPPIEQRVGRQRLRPGSGYLSVRVTTDGPTRVLQVLDIKERKKTFALLEERDWSNISVAQRPTQIQAEVPNLDARELHLSVDLPAGLGLSLVSRRPAEELIFSRFAGITLDFVDTPSSKSLDLSVHDVQIDNQLFEAQCTSVLYISRNSRSEGDSRPAIHVAAEKLPSKNQNAEIYKHLIVSVKPVCVHLEERLILKLAAFVGAGFLDQEAPVDENDFNAQRFISNVSAAHAKRYYFAALKLVPSQVELSVLTTTKLPPHLLAIKRKLGLTLIKFEDATIELEPFIRKHPFESSQFLIHSIIKHYKDELKWQAAIILGSVDFLGSPLGFVNDVSEGVSSFIYEGNVKTLVKNVTHGFSSSAAKLTESLSDGFGRVIMDERHEETRQKIRANTAGSKDHLVAGFKGLGFGILGGMTSIFKQTYDGAANEGFPGFFAGLGKGVVGTITKPAVGILDFATESATALRESSRSAHRQIPKRDRLPRVASGPAGLLPPYNYQQTEGQELLYSINNRDYSELFVAYECLRSGTDNLKVLVSNERVIVISGGSKGIVTEVSLADLLYCQPTHRLESNGTTLHYIELTSRADSVGTINFDGPEILRRPKVRCDSEDIAKWVSRQINYAKGMHEERRLTLMSSDNMLDDIQIYK</sequence>
<evidence type="ECO:0000256" key="1">
    <source>
        <dbReference type="ARBA" id="ARBA00006545"/>
    </source>
</evidence>
<reference evidence="6" key="1">
    <citation type="submission" date="2021-01" db="UniProtKB">
        <authorList>
            <consortium name="EnsemblMetazoa"/>
        </authorList>
    </citation>
    <scope>IDENTIFICATION</scope>
</reference>
<dbReference type="OrthoDB" id="272810at2759"/>
<dbReference type="Pfam" id="PF25036">
    <property type="entry name" value="VPS13_VAB"/>
    <property type="match status" value="1"/>
</dbReference>
<dbReference type="InterPro" id="IPR041969">
    <property type="entry name" value="VP13D_UBA"/>
</dbReference>
<dbReference type="PROSITE" id="PS50231">
    <property type="entry name" value="RICIN_B_LECTIN"/>
    <property type="match status" value="1"/>
</dbReference>
<feature type="region of interest" description="Disordered" evidence="4">
    <location>
        <begin position="734"/>
        <end position="774"/>
    </location>
</feature>
<feature type="domain" description="UBA" evidence="5">
    <location>
        <begin position="2391"/>
        <end position="2432"/>
    </location>
</feature>
<keyword evidence="3" id="KW-0445">Lipid transport</keyword>
<dbReference type="Proteomes" id="UP000002358">
    <property type="component" value="Chromosome 5"/>
</dbReference>
<dbReference type="GO" id="GO:0045053">
    <property type="term" value="P:protein retention in Golgi apparatus"/>
    <property type="evidence" value="ECO:0007669"/>
    <property type="project" value="TreeGrafter"/>
</dbReference>
<dbReference type="InterPro" id="IPR015940">
    <property type="entry name" value="UBA"/>
</dbReference>
<dbReference type="InParanoid" id="A0A7M7QK94"/>
<dbReference type="EnsemblMetazoa" id="XM_031931794">
    <property type="protein sequence ID" value="XP_031787654"/>
    <property type="gene ID" value="LOC100123056"/>
</dbReference>
<dbReference type="RefSeq" id="XP_031787654.1">
    <property type="nucleotide sequence ID" value="XM_031931794.2"/>
</dbReference>
<dbReference type="PANTHER" id="PTHR16166">
    <property type="entry name" value="VACUOLAR PROTEIN SORTING-ASSOCIATED PROTEIN VPS13"/>
    <property type="match status" value="1"/>
</dbReference>
<dbReference type="PROSITE" id="PS50030">
    <property type="entry name" value="UBA"/>
    <property type="match status" value="1"/>
</dbReference>
<dbReference type="GO" id="GO:0006869">
    <property type="term" value="P:lipid transport"/>
    <property type="evidence" value="ECO:0007669"/>
    <property type="project" value="UniProtKB-KW"/>
</dbReference>
<feature type="region of interest" description="Disordered" evidence="4">
    <location>
        <begin position="1209"/>
        <end position="1240"/>
    </location>
</feature>
<dbReference type="PANTHER" id="PTHR16166:SF141">
    <property type="entry name" value="INTERMEMBRANE LIPID TRANSFER PROTEIN VPS13D"/>
    <property type="match status" value="1"/>
</dbReference>